<dbReference type="Pfam" id="PF03150">
    <property type="entry name" value="CCP_MauG"/>
    <property type="match status" value="1"/>
</dbReference>
<dbReference type="PANTHER" id="PTHR16026:SF0">
    <property type="entry name" value="CARTILAGE ACIDIC PROTEIN 1"/>
    <property type="match status" value="1"/>
</dbReference>
<feature type="transmembrane region" description="Helical" evidence="6">
    <location>
        <begin position="607"/>
        <end position="629"/>
    </location>
</feature>
<dbReference type="PROSITE" id="PS51007">
    <property type="entry name" value="CYTC"/>
    <property type="match status" value="2"/>
</dbReference>
<keyword evidence="6" id="KW-0472">Membrane</keyword>
<feature type="domain" description="Cytochrome c" evidence="7">
    <location>
        <begin position="877"/>
        <end position="1033"/>
    </location>
</feature>
<dbReference type="GO" id="GO:0046872">
    <property type="term" value="F:metal ion binding"/>
    <property type="evidence" value="ECO:0007669"/>
    <property type="project" value="UniProtKB-KW"/>
</dbReference>
<feature type="domain" description="Cytochrome c" evidence="7">
    <location>
        <begin position="659"/>
        <end position="773"/>
    </location>
</feature>
<name>A0A3B0WI32_9ZZZZ</name>
<dbReference type="Gene3D" id="2.130.10.130">
    <property type="entry name" value="Integrin alpha, N-terminal"/>
    <property type="match status" value="2"/>
</dbReference>
<dbReference type="SUPFAM" id="SSF46626">
    <property type="entry name" value="Cytochrome c"/>
    <property type="match status" value="2"/>
</dbReference>
<dbReference type="Gene3D" id="1.10.760.10">
    <property type="entry name" value="Cytochrome c-like domain"/>
    <property type="match status" value="2"/>
</dbReference>
<keyword evidence="2" id="KW-0479">Metal-binding</keyword>
<dbReference type="EMBL" id="UOEU01001045">
    <property type="protein sequence ID" value="VAW43204.1"/>
    <property type="molecule type" value="Genomic_DNA"/>
</dbReference>
<gene>
    <name evidence="8" type="ORF">MNBD_CHLOROFLEXI01-2146</name>
</gene>
<dbReference type="GO" id="GO:0020037">
    <property type="term" value="F:heme binding"/>
    <property type="evidence" value="ECO:0007669"/>
    <property type="project" value="InterPro"/>
</dbReference>
<keyword evidence="4" id="KW-0408">Iron</keyword>
<dbReference type="InterPro" id="IPR013517">
    <property type="entry name" value="FG-GAP"/>
</dbReference>
<evidence type="ECO:0000256" key="1">
    <source>
        <dbReference type="ARBA" id="ARBA00022617"/>
    </source>
</evidence>
<evidence type="ECO:0000259" key="7">
    <source>
        <dbReference type="PROSITE" id="PS51007"/>
    </source>
</evidence>
<evidence type="ECO:0000256" key="3">
    <source>
        <dbReference type="ARBA" id="ARBA00022729"/>
    </source>
</evidence>
<protein>
    <recommendedName>
        <fullName evidence="7">Cytochrome c domain-containing protein</fullName>
    </recommendedName>
</protein>
<keyword evidence="6" id="KW-0812">Transmembrane</keyword>
<organism evidence="8">
    <name type="scientific">hydrothermal vent metagenome</name>
    <dbReference type="NCBI Taxonomy" id="652676"/>
    <lineage>
        <taxon>unclassified sequences</taxon>
        <taxon>metagenomes</taxon>
        <taxon>ecological metagenomes</taxon>
    </lineage>
</organism>
<keyword evidence="6" id="KW-1133">Transmembrane helix</keyword>
<proteinExistence type="predicted"/>
<evidence type="ECO:0000313" key="8">
    <source>
        <dbReference type="EMBL" id="VAW43204.1"/>
    </source>
</evidence>
<dbReference type="AlphaFoldDB" id="A0A3B0WI32"/>
<keyword evidence="3" id="KW-0732">Signal</keyword>
<evidence type="ECO:0000256" key="6">
    <source>
        <dbReference type="SAM" id="Phobius"/>
    </source>
</evidence>
<dbReference type="InterPro" id="IPR036909">
    <property type="entry name" value="Cyt_c-like_dom_sf"/>
</dbReference>
<accession>A0A3B0WI32</accession>
<evidence type="ECO:0000256" key="2">
    <source>
        <dbReference type="ARBA" id="ARBA00022723"/>
    </source>
</evidence>
<feature type="transmembrane region" description="Helical" evidence="6">
    <location>
        <begin position="577"/>
        <end position="595"/>
    </location>
</feature>
<dbReference type="GO" id="GO:0016491">
    <property type="term" value="F:oxidoreductase activity"/>
    <property type="evidence" value="ECO:0007669"/>
    <property type="project" value="InterPro"/>
</dbReference>
<dbReference type="Pfam" id="PF07593">
    <property type="entry name" value="UnbV_ASPIC"/>
    <property type="match status" value="1"/>
</dbReference>
<dbReference type="PANTHER" id="PTHR16026">
    <property type="entry name" value="CARTILAGE ACIDIC PROTEIN 1"/>
    <property type="match status" value="1"/>
</dbReference>
<dbReference type="InterPro" id="IPR009056">
    <property type="entry name" value="Cyt_c-like_dom"/>
</dbReference>
<dbReference type="Pfam" id="PF13517">
    <property type="entry name" value="FG-GAP_3"/>
    <property type="match status" value="4"/>
</dbReference>
<feature type="region of interest" description="Disordered" evidence="5">
    <location>
        <begin position="1"/>
        <end position="22"/>
    </location>
</feature>
<keyword evidence="1" id="KW-0349">Heme</keyword>
<dbReference type="InterPro" id="IPR027039">
    <property type="entry name" value="Crtac1"/>
</dbReference>
<dbReference type="InterPro" id="IPR004852">
    <property type="entry name" value="Di-haem_cyt_c_peroxidsae"/>
</dbReference>
<dbReference type="SUPFAM" id="SSF69318">
    <property type="entry name" value="Integrin alpha N-terminal domain"/>
    <property type="match status" value="1"/>
</dbReference>
<reference evidence="8" key="1">
    <citation type="submission" date="2018-06" db="EMBL/GenBank/DDBJ databases">
        <authorList>
            <person name="Zhirakovskaya E."/>
        </authorList>
    </citation>
    <scope>NUCLEOTIDE SEQUENCE</scope>
</reference>
<dbReference type="InterPro" id="IPR028994">
    <property type="entry name" value="Integrin_alpha_N"/>
</dbReference>
<dbReference type="GO" id="GO:0009055">
    <property type="term" value="F:electron transfer activity"/>
    <property type="evidence" value="ECO:0007669"/>
    <property type="project" value="InterPro"/>
</dbReference>
<evidence type="ECO:0000256" key="4">
    <source>
        <dbReference type="ARBA" id="ARBA00023004"/>
    </source>
</evidence>
<dbReference type="InterPro" id="IPR011519">
    <property type="entry name" value="UnbV_ASPIC"/>
</dbReference>
<sequence>MKYPQPRPMLKQRATKPSPFGANLAPKGLSPLAPSFTTGRWFLLVITLFLLAACQSAQPAKEPNPAPNSTLFTNVNRAAGIVNTRQGNDRAIGQAWGDIDRDGWVDFYVTDTAGPNSLFRNNGDGTFSRSPHDQTVALPNAYSGGASFADYNNDGWLDLYVVNWGANRLFRNQAGQGFIDVTAQAGVGDEANGQTASWGDYDNDGWLDLYVANWACYPRCGRPNQGDTDRLYHNNGDGTFRDVTRLLSGKTNGAGFVASFTDYDNDGDLDIYLVNDEFLFPIGNKLWRNDGPGCDGHCFTEVAAEAGADTRVMGMGLATADYDNDGDFDFYFSNAGPMTLLQNQGDGTFADVAAQAGVDMPGNIAWAATAFDYDNDGWQDLYLAVMTTANHGGIPANPLFHNNGDGTFTRVRSGSGAADVGPTMGIATADFDNDGWVDLLIGNKDDGYSLLRNQVGAQSGNRWFALQLVGGGPINRDAIGARVTVRSADGSVQTREVQSGGSLGAGNELKLHFGLGTAVSIPKLTIVWPNGRMQQWQNVPTNQQVTLTYPSNAAVEAAQLTALYPAILPEKESNPPSLPAITLVVVVGLLITAVISQYPTLRRWPRWGMGLGLLTILALLGVIWMTAYATSSNPNRSLRRLLNQAGAAVPQQLPPAPAAKVALGEALFWDPILSGNQDIACVTCHQPLFATGDGLSLSIGTGGQGLGPERKLLPTARQLLIPRNASPIFNLGLEGMDVLFWDGRVQGTVATTFDTPANDDLPFGLDNAIAAQAMFPVTSRDEMRGHRGSRDIFGERNPFASINDHQWPAIWDEIMIRVLTIPAYQELFAAAYPDIPLGELRFEQVANGLAAYQMETFTFLDSPWDRYLQGDEAAISPLAREGARLFYGDAGCAQCHSGPLLSDMQFYNIGVPQIGPGKGFEAPLDFGRARETGDESDLFAFRTPPLRNVAISGPWMHNGAYVSLETAVIHHLNPAQAVTNYDFGQLSPLVLAEDSGETAVHTAALNAPSFYMPRVTLTNEEVTALLTFLDSLTSPSAKDLAHLIPDAVPSGLRVGGE</sequence>
<evidence type="ECO:0000256" key="5">
    <source>
        <dbReference type="SAM" id="MobiDB-lite"/>
    </source>
</evidence>